<organism evidence="2 3">
    <name type="scientific">Mytilus coruscus</name>
    <name type="common">Sea mussel</name>
    <dbReference type="NCBI Taxonomy" id="42192"/>
    <lineage>
        <taxon>Eukaryota</taxon>
        <taxon>Metazoa</taxon>
        <taxon>Spiralia</taxon>
        <taxon>Lophotrochozoa</taxon>
        <taxon>Mollusca</taxon>
        <taxon>Bivalvia</taxon>
        <taxon>Autobranchia</taxon>
        <taxon>Pteriomorphia</taxon>
        <taxon>Mytilida</taxon>
        <taxon>Mytiloidea</taxon>
        <taxon>Mytilidae</taxon>
        <taxon>Mytilinae</taxon>
        <taxon>Mytilus</taxon>
    </lineage>
</organism>
<name>A0A6J8CCY8_MYTCO</name>
<sequence>MNTPQQIQDSSPIFYSQLPPPAIYIQPPQLCPNYGQPPSPQIHNRPPFSNGQATFKHDPDIIDGALGVVKLNDPNNPANSEKPVKMKCPSCEENITTVTKYVTSCDTYILAIVLVLNATQYAVDSTDIIKVTEYMLPDVEDDYEAELDVQDDESYT</sequence>
<dbReference type="OrthoDB" id="10410892at2759"/>
<protein>
    <recommendedName>
        <fullName evidence="1">LITAF domain-containing protein</fullName>
    </recommendedName>
</protein>
<dbReference type="InterPro" id="IPR006629">
    <property type="entry name" value="LITAF"/>
</dbReference>
<gene>
    <name evidence="2" type="ORF">MCOR_29070</name>
</gene>
<dbReference type="Pfam" id="PF10601">
    <property type="entry name" value="zf-LITAF-like"/>
    <property type="match status" value="1"/>
</dbReference>
<dbReference type="EMBL" id="CACVKT020005272">
    <property type="protein sequence ID" value="CAC5394313.1"/>
    <property type="molecule type" value="Genomic_DNA"/>
</dbReference>
<accession>A0A6J8CCY8</accession>
<dbReference type="AlphaFoldDB" id="A0A6J8CCY8"/>
<dbReference type="Proteomes" id="UP000507470">
    <property type="component" value="Unassembled WGS sequence"/>
</dbReference>
<evidence type="ECO:0000259" key="1">
    <source>
        <dbReference type="Pfam" id="PF10601"/>
    </source>
</evidence>
<feature type="domain" description="LITAF" evidence="1">
    <location>
        <begin position="82"/>
        <end position="116"/>
    </location>
</feature>
<reference evidence="2 3" key="1">
    <citation type="submission" date="2020-06" db="EMBL/GenBank/DDBJ databases">
        <authorList>
            <person name="Li R."/>
            <person name="Bekaert M."/>
        </authorList>
    </citation>
    <scope>NUCLEOTIDE SEQUENCE [LARGE SCALE GENOMIC DNA]</scope>
    <source>
        <strain evidence="3">wild</strain>
    </source>
</reference>
<keyword evidence="3" id="KW-1185">Reference proteome</keyword>
<proteinExistence type="predicted"/>
<evidence type="ECO:0000313" key="2">
    <source>
        <dbReference type="EMBL" id="CAC5394313.1"/>
    </source>
</evidence>
<evidence type="ECO:0000313" key="3">
    <source>
        <dbReference type="Proteomes" id="UP000507470"/>
    </source>
</evidence>